<keyword evidence="2" id="KW-1185">Reference proteome</keyword>
<accession>A0ABR6RER8</accession>
<protein>
    <recommendedName>
        <fullName evidence="3">Sel1 repeat family protein</fullName>
    </recommendedName>
</protein>
<gene>
    <name evidence="1" type="ORF">HNP33_001704</name>
</gene>
<dbReference type="EMBL" id="JACHKZ010000008">
    <property type="protein sequence ID" value="MBB6577647.1"/>
    <property type="molecule type" value="Genomic_DNA"/>
</dbReference>
<proteinExistence type="predicted"/>
<dbReference type="PROSITE" id="PS51257">
    <property type="entry name" value="PROKAR_LIPOPROTEIN"/>
    <property type="match status" value="1"/>
</dbReference>
<dbReference type="InterPro" id="IPR011990">
    <property type="entry name" value="TPR-like_helical_dom_sf"/>
</dbReference>
<dbReference type="RefSeq" id="WP_184707311.1">
    <property type="nucleotide sequence ID" value="NZ_JACHKZ010000008.1"/>
</dbReference>
<comment type="caution">
    <text evidence="1">The sequence shown here is derived from an EMBL/GenBank/DDBJ whole genome shotgun (WGS) entry which is preliminary data.</text>
</comment>
<organism evidence="1 2">
    <name type="scientific">Comamonas odontotermitis</name>
    <dbReference type="NCBI Taxonomy" id="379895"/>
    <lineage>
        <taxon>Bacteria</taxon>
        <taxon>Pseudomonadati</taxon>
        <taxon>Pseudomonadota</taxon>
        <taxon>Betaproteobacteria</taxon>
        <taxon>Burkholderiales</taxon>
        <taxon>Comamonadaceae</taxon>
        <taxon>Comamonas</taxon>
    </lineage>
</organism>
<dbReference type="InterPro" id="IPR006597">
    <property type="entry name" value="Sel1-like"/>
</dbReference>
<dbReference type="Proteomes" id="UP000562492">
    <property type="component" value="Unassembled WGS sequence"/>
</dbReference>
<sequence length="142" mass="15975">MKHLLITTLAVLSTVSCTNIPHFNRPPPDTGIRYDPNVLTVGIPRMSPRELERQKGLANNGDGRAAFNVYTYYRSAADDQKQAREWILIAGELGYAPAQYNLAQIYLYENDRDKALYWAKKATASGYPHAQSTLDYLESLPP</sequence>
<evidence type="ECO:0000313" key="2">
    <source>
        <dbReference type="Proteomes" id="UP000562492"/>
    </source>
</evidence>
<dbReference type="Gene3D" id="1.25.40.10">
    <property type="entry name" value="Tetratricopeptide repeat domain"/>
    <property type="match status" value="1"/>
</dbReference>
<evidence type="ECO:0000313" key="1">
    <source>
        <dbReference type="EMBL" id="MBB6577647.1"/>
    </source>
</evidence>
<dbReference type="SUPFAM" id="SSF81901">
    <property type="entry name" value="HCP-like"/>
    <property type="match status" value="1"/>
</dbReference>
<evidence type="ECO:0008006" key="3">
    <source>
        <dbReference type="Google" id="ProtNLM"/>
    </source>
</evidence>
<dbReference type="SMART" id="SM00671">
    <property type="entry name" value="SEL1"/>
    <property type="match status" value="1"/>
</dbReference>
<reference evidence="1 2" key="1">
    <citation type="submission" date="2020-08" db="EMBL/GenBank/DDBJ databases">
        <title>Functional genomics of gut bacteria from endangered species of beetles.</title>
        <authorList>
            <person name="Carlos-Shanley C."/>
        </authorList>
    </citation>
    <scope>NUCLEOTIDE SEQUENCE [LARGE SCALE GENOMIC DNA]</scope>
    <source>
        <strain evidence="1 2">S00124</strain>
    </source>
</reference>
<name>A0ABR6RER8_9BURK</name>